<accession>A0A2R6X6H7</accession>
<dbReference type="InterPro" id="IPR013520">
    <property type="entry name" value="Ribonucl_H"/>
</dbReference>
<feature type="region of interest" description="Disordered" evidence="6">
    <location>
        <begin position="539"/>
        <end position="566"/>
    </location>
</feature>
<dbReference type="AlphaFoldDB" id="A0A2R6X6H7"/>
<proteinExistence type="inferred from homology"/>
<evidence type="ECO:0000256" key="5">
    <source>
        <dbReference type="ARBA" id="ARBA00023242"/>
    </source>
</evidence>
<keyword evidence="9" id="KW-1185">Reference proteome</keyword>
<protein>
    <recommendedName>
        <fullName evidence="7">Exonuclease domain-containing protein</fullName>
    </recommendedName>
</protein>
<dbReference type="InterPro" id="IPR047021">
    <property type="entry name" value="REXO1/3/4-like"/>
</dbReference>
<dbReference type="InterPro" id="IPR012337">
    <property type="entry name" value="RNaseH-like_sf"/>
</dbReference>
<evidence type="ECO:0000256" key="4">
    <source>
        <dbReference type="ARBA" id="ARBA00022801"/>
    </source>
</evidence>
<evidence type="ECO:0000256" key="1">
    <source>
        <dbReference type="ARBA" id="ARBA00004123"/>
    </source>
</evidence>
<dbReference type="InterPro" id="IPR036397">
    <property type="entry name" value="RNaseH_sf"/>
</dbReference>
<feature type="compositionally biased region" description="Basic residues" evidence="6">
    <location>
        <begin position="555"/>
        <end position="566"/>
    </location>
</feature>
<dbReference type="GO" id="GO:0003676">
    <property type="term" value="F:nucleic acid binding"/>
    <property type="evidence" value="ECO:0007669"/>
    <property type="project" value="InterPro"/>
</dbReference>
<dbReference type="OMA" id="CYCAFVV"/>
<dbReference type="PANTHER" id="PTHR12801:SF115">
    <property type="entry name" value="FI18136P1-RELATED"/>
    <property type="match status" value="1"/>
</dbReference>
<dbReference type="Proteomes" id="UP000244005">
    <property type="component" value="Unassembled WGS sequence"/>
</dbReference>
<name>A0A2R6X6H7_MARPO</name>
<keyword evidence="3" id="KW-0540">Nuclease</keyword>
<evidence type="ECO:0000256" key="2">
    <source>
        <dbReference type="ARBA" id="ARBA00006357"/>
    </source>
</evidence>
<evidence type="ECO:0000313" key="8">
    <source>
        <dbReference type="EMBL" id="PTQ41696.1"/>
    </source>
</evidence>
<feature type="compositionally biased region" description="Basic residues" evidence="6">
    <location>
        <begin position="500"/>
        <end position="509"/>
    </location>
</feature>
<evidence type="ECO:0000259" key="7">
    <source>
        <dbReference type="SMART" id="SM00479"/>
    </source>
</evidence>
<comment type="subcellular location">
    <subcellularLocation>
        <location evidence="1">Nucleus</location>
    </subcellularLocation>
</comment>
<dbReference type="SMART" id="SM00479">
    <property type="entry name" value="EXOIII"/>
    <property type="match status" value="1"/>
</dbReference>
<evidence type="ECO:0000313" key="9">
    <source>
        <dbReference type="Proteomes" id="UP000244005"/>
    </source>
</evidence>
<feature type="domain" description="Exonuclease" evidence="7">
    <location>
        <begin position="156"/>
        <end position="317"/>
    </location>
</feature>
<comment type="similarity">
    <text evidence="2">Belongs to the REXO1/REXO3 family.</text>
</comment>
<dbReference type="Gene3D" id="3.30.420.10">
    <property type="entry name" value="Ribonuclease H-like superfamily/Ribonuclease H"/>
    <property type="match status" value="1"/>
</dbReference>
<organism evidence="8 9">
    <name type="scientific">Marchantia polymorpha</name>
    <name type="common">Common liverwort</name>
    <name type="synonym">Marchantia aquatica</name>
    <dbReference type="NCBI Taxonomy" id="3197"/>
    <lineage>
        <taxon>Eukaryota</taxon>
        <taxon>Viridiplantae</taxon>
        <taxon>Streptophyta</taxon>
        <taxon>Embryophyta</taxon>
        <taxon>Marchantiophyta</taxon>
        <taxon>Marchantiopsida</taxon>
        <taxon>Marchantiidae</taxon>
        <taxon>Marchantiales</taxon>
        <taxon>Marchantiaceae</taxon>
        <taxon>Marchantia</taxon>
    </lineage>
</organism>
<sequence length="566" mass="64402">MRRMSSVSRLKSFAGSATFTEADKEILIKIVKHAQWQGVSGTKGPWKNFLATVDRGLSHNHDPAKRPWQVLANFVETWKDEKDIEIIKRAREYINYNQTMAYIEATEPWPDVPEEKFVHLTRQHPLFSRDYNFPSFHEGWVRSDIVKAEDLSSSPKLLAMDCEMVLCDDGTSQVVRVCVVDRDLETIIDTLVQPSKKVKEYKSHITGVTADDLKSVTVTQSDIQTQVKRKLSPGSIVIGHSVHNDLRALHIDHRRVIDTAYLFPIQNRARIWSPPLRELCKIVLGYDFRDDSKPHDCLEDAKIPMKLVLNCIEHGLSPISIPDEVDEAVLSKLLIHRVPKEVNYESLKLIFPRRISFEFQEIEKDGMNGNGTSKSRFYSTYAVFASKEVANKVFDQLKGVAVEDITGRLMKNVAVRSRFQHRNATRIEVAVRKMSNNRNNVEKPLNGSTTNVATKWYTVPETVKPLDVGLSSGVGEEVLSLTRPRIEDVEEHNVTSAAKNLKRKKRKSHASTSTSGEDESKEVAEEVDTVVHKNVYDVLSSEISPIAHQNDEHTRRKKRKMSKSTK</sequence>
<gene>
    <name evidence="8" type="ORF">MARPO_0033s0099</name>
</gene>
<dbReference type="SUPFAM" id="SSF53098">
    <property type="entry name" value="Ribonuclease H-like"/>
    <property type="match status" value="1"/>
</dbReference>
<keyword evidence="4" id="KW-0378">Hydrolase</keyword>
<dbReference type="GO" id="GO:0005634">
    <property type="term" value="C:nucleus"/>
    <property type="evidence" value="ECO:0000318"/>
    <property type="project" value="GO_Central"/>
</dbReference>
<dbReference type="Gramene" id="Mp1g15620.1">
    <property type="protein sequence ID" value="Mp1g15620.1.cds"/>
    <property type="gene ID" value="Mp1g15620"/>
</dbReference>
<feature type="region of interest" description="Disordered" evidence="6">
    <location>
        <begin position="490"/>
        <end position="526"/>
    </location>
</feature>
<dbReference type="GO" id="GO:0004527">
    <property type="term" value="F:exonuclease activity"/>
    <property type="evidence" value="ECO:0000318"/>
    <property type="project" value="GO_Central"/>
</dbReference>
<dbReference type="EMBL" id="KZ772705">
    <property type="protein sequence ID" value="PTQ41696.1"/>
    <property type="molecule type" value="Genomic_DNA"/>
</dbReference>
<keyword evidence="5" id="KW-0539">Nucleus</keyword>
<reference evidence="9" key="1">
    <citation type="journal article" date="2017" name="Cell">
        <title>Insights into land plant evolution garnered from the Marchantia polymorpha genome.</title>
        <authorList>
            <person name="Bowman J.L."/>
            <person name="Kohchi T."/>
            <person name="Yamato K.T."/>
            <person name="Jenkins J."/>
            <person name="Shu S."/>
            <person name="Ishizaki K."/>
            <person name="Yamaoka S."/>
            <person name="Nishihama R."/>
            <person name="Nakamura Y."/>
            <person name="Berger F."/>
            <person name="Adam C."/>
            <person name="Aki S.S."/>
            <person name="Althoff F."/>
            <person name="Araki T."/>
            <person name="Arteaga-Vazquez M.A."/>
            <person name="Balasubrmanian S."/>
            <person name="Barry K."/>
            <person name="Bauer D."/>
            <person name="Boehm C.R."/>
            <person name="Briginshaw L."/>
            <person name="Caballero-Perez J."/>
            <person name="Catarino B."/>
            <person name="Chen F."/>
            <person name="Chiyoda S."/>
            <person name="Chovatia M."/>
            <person name="Davies K.M."/>
            <person name="Delmans M."/>
            <person name="Demura T."/>
            <person name="Dierschke T."/>
            <person name="Dolan L."/>
            <person name="Dorantes-Acosta A.E."/>
            <person name="Eklund D.M."/>
            <person name="Florent S.N."/>
            <person name="Flores-Sandoval E."/>
            <person name="Fujiyama A."/>
            <person name="Fukuzawa H."/>
            <person name="Galik B."/>
            <person name="Grimanelli D."/>
            <person name="Grimwood J."/>
            <person name="Grossniklaus U."/>
            <person name="Hamada T."/>
            <person name="Haseloff J."/>
            <person name="Hetherington A.J."/>
            <person name="Higo A."/>
            <person name="Hirakawa Y."/>
            <person name="Hundley H.N."/>
            <person name="Ikeda Y."/>
            <person name="Inoue K."/>
            <person name="Inoue S.I."/>
            <person name="Ishida S."/>
            <person name="Jia Q."/>
            <person name="Kakita M."/>
            <person name="Kanazawa T."/>
            <person name="Kawai Y."/>
            <person name="Kawashima T."/>
            <person name="Kennedy M."/>
            <person name="Kinose K."/>
            <person name="Kinoshita T."/>
            <person name="Kohara Y."/>
            <person name="Koide E."/>
            <person name="Komatsu K."/>
            <person name="Kopischke S."/>
            <person name="Kubo M."/>
            <person name="Kyozuka J."/>
            <person name="Lagercrantz U."/>
            <person name="Lin S.S."/>
            <person name="Lindquist E."/>
            <person name="Lipzen A.M."/>
            <person name="Lu C.W."/>
            <person name="De Luna E."/>
            <person name="Martienssen R.A."/>
            <person name="Minamino N."/>
            <person name="Mizutani M."/>
            <person name="Mizutani M."/>
            <person name="Mochizuki N."/>
            <person name="Monte I."/>
            <person name="Mosher R."/>
            <person name="Nagasaki H."/>
            <person name="Nakagami H."/>
            <person name="Naramoto S."/>
            <person name="Nishitani K."/>
            <person name="Ohtani M."/>
            <person name="Okamoto T."/>
            <person name="Okumura M."/>
            <person name="Phillips J."/>
            <person name="Pollak B."/>
            <person name="Reinders A."/>
            <person name="Rovekamp M."/>
            <person name="Sano R."/>
            <person name="Sawa S."/>
            <person name="Schmid M.W."/>
            <person name="Shirakawa M."/>
            <person name="Solano R."/>
            <person name="Spunde A."/>
            <person name="Suetsugu N."/>
            <person name="Sugano S."/>
            <person name="Sugiyama A."/>
            <person name="Sun R."/>
            <person name="Suzuki Y."/>
            <person name="Takenaka M."/>
            <person name="Takezawa D."/>
            <person name="Tomogane H."/>
            <person name="Tsuzuki M."/>
            <person name="Ueda T."/>
            <person name="Umeda M."/>
            <person name="Ward J.M."/>
            <person name="Watanabe Y."/>
            <person name="Yazaki K."/>
            <person name="Yokoyama R."/>
            <person name="Yoshitake Y."/>
            <person name="Yotsui I."/>
            <person name="Zachgo S."/>
            <person name="Schmutz J."/>
        </authorList>
    </citation>
    <scope>NUCLEOTIDE SEQUENCE [LARGE SCALE GENOMIC DNA]</scope>
    <source>
        <strain evidence="9">Tak-1</strain>
    </source>
</reference>
<evidence type="ECO:0000256" key="3">
    <source>
        <dbReference type="ARBA" id="ARBA00022722"/>
    </source>
</evidence>
<dbReference type="PANTHER" id="PTHR12801">
    <property type="entry name" value="RNA EXONUCLEASE REXO1 / RECO3 FAMILY MEMBER-RELATED"/>
    <property type="match status" value="1"/>
</dbReference>
<dbReference type="OrthoDB" id="16516at2759"/>
<evidence type="ECO:0000256" key="6">
    <source>
        <dbReference type="SAM" id="MobiDB-lite"/>
    </source>
</evidence>
<dbReference type="GO" id="GO:0031125">
    <property type="term" value="P:rRNA 3'-end processing"/>
    <property type="evidence" value="ECO:0000318"/>
    <property type="project" value="GO_Central"/>
</dbReference>